<evidence type="ECO:0000256" key="1">
    <source>
        <dbReference type="ARBA" id="ARBA00004123"/>
    </source>
</evidence>
<dbReference type="OrthoDB" id="10265969at2759"/>
<organism evidence="7 8">
    <name type="scientific">Pleurotus ostreatus (strain PC15)</name>
    <name type="common">Oyster mushroom</name>
    <dbReference type="NCBI Taxonomy" id="1137138"/>
    <lineage>
        <taxon>Eukaryota</taxon>
        <taxon>Fungi</taxon>
        <taxon>Dikarya</taxon>
        <taxon>Basidiomycota</taxon>
        <taxon>Agaricomycotina</taxon>
        <taxon>Agaricomycetes</taxon>
        <taxon>Agaricomycetidae</taxon>
        <taxon>Agaricales</taxon>
        <taxon>Pleurotineae</taxon>
        <taxon>Pleurotaceae</taxon>
        <taxon>Pleurotus</taxon>
    </lineage>
</organism>
<dbReference type="PANTHER" id="PTHR12346:SF0">
    <property type="entry name" value="SIN3A, ISOFORM G"/>
    <property type="match status" value="1"/>
</dbReference>
<dbReference type="FunFam" id="1.20.1160.11:FF:000001">
    <property type="entry name" value="Paired amphipathic helix protein Sin3"/>
    <property type="match status" value="1"/>
</dbReference>
<accession>A0A067NFV0</accession>
<proteinExistence type="predicted"/>
<dbReference type="InterPro" id="IPR036600">
    <property type="entry name" value="PAH_sf"/>
</dbReference>
<dbReference type="GO" id="GO:0003714">
    <property type="term" value="F:transcription corepressor activity"/>
    <property type="evidence" value="ECO:0007669"/>
    <property type="project" value="InterPro"/>
</dbReference>
<dbReference type="VEuPathDB" id="FungiDB:PLEOSDRAFT_36067"/>
<dbReference type="PROSITE" id="PS51477">
    <property type="entry name" value="PAH"/>
    <property type="match status" value="2"/>
</dbReference>
<dbReference type="InterPro" id="IPR003822">
    <property type="entry name" value="PAH"/>
</dbReference>
<evidence type="ECO:0000256" key="5">
    <source>
        <dbReference type="SAM" id="MobiDB-lite"/>
    </source>
</evidence>
<reference evidence="8" key="1">
    <citation type="journal article" date="2014" name="Proc. Natl. Acad. Sci. U.S.A.">
        <title>Extensive sampling of basidiomycete genomes demonstrates inadequacy of the white-rot/brown-rot paradigm for wood decay fungi.</title>
        <authorList>
            <person name="Riley R."/>
            <person name="Salamov A.A."/>
            <person name="Brown D.W."/>
            <person name="Nagy L.G."/>
            <person name="Floudas D."/>
            <person name="Held B.W."/>
            <person name="Levasseur A."/>
            <person name="Lombard V."/>
            <person name="Morin E."/>
            <person name="Otillar R."/>
            <person name="Lindquist E.A."/>
            <person name="Sun H."/>
            <person name="LaButti K.M."/>
            <person name="Schmutz J."/>
            <person name="Jabbour D."/>
            <person name="Luo H."/>
            <person name="Baker S.E."/>
            <person name="Pisabarro A.G."/>
            <person name="Walton J.D."/>
            <person name="Blanchette R.A."/>
            <person name="Henrissat B."/>
            <person name="Martin F."/>
            <person name="Cullen D."/>
            <person name="Hibbett D.S."/>
            <person name="Grigoriev I.V."/>
        </authorList>
    </citation>
    <scope>NUCLEOTIDE SEQUENCE [LARGE SCALE GENOMIC DNA]</scope>
    <source>
        <strain evidence="8">PC15</strain>
    </source>
</reference>
<sequence>MSTGTGGVDRPLNVADALSYLDAVKVQFSHNPGVYNKFLDIMKEFKSMKIDTPGVIGRVTYLFDGHPSLIQGFNTFLPAGYRIECTTDSQTDSSQLPVEGYASTVDGSGAGYLTVTTPSGTTRHRMGAGIGMGDMPIVDPHGVDFGGPPGPGTPGAGPASALLGFTASSTVHSGVLTPGAPGAGTLQSEAIEPAVQYVQKIKQRCDAETYKQFLDILGRYHAAPGVMDEREVSLQIAQLFKDAPDLRSDFRIFMPPKTQKFLDDESLWPDALGVSDSKGKRKPTTEATAGGPSVPSKRKRRTSEREREREQRDREPLQPRERGREGREPKDVITKTNSRGKHDYPGRRSPPPSGIPIAGKRTSHHIQSTPIHPHEHLYGPQHGNGDYSDFFDRVKRSLDSRETYNEFLKLINLYTQEYIDTRRLIKEARNYLGDSSTEGMMDGVMAGRVGGGGELMRMLKAIVGWDEKKERDMWMEEREPLNDAERGETSKPKEKKVIPGRVDLSVRYGSYRRLPAAEINTVCSGRDEMCRSVLNDEWVSHPTYASEDSSPIFKKNVYEEALHRSEEERHEYDFHIDAISKMINLLEPINNKILSMQPEERGNFKLKPNLGGAAKSIHFRVVKKIYGRDVGLEVIQAMQDTPGQAIPIVFMRLKQKEEEWKRAQREWNKVWREVDARNYQKSLDYQSTNFKANDKKALTTKALVNQIEAAREEQMAKRASLIDPLFSRTRPRHQMEFVIGDMRVLQDALKLVFSFLDRTQGQINHTERRKVETFLRSFVVLFFGLDPVAFNAGFVLGGEGASGGSGAGDGASEVGDDAGSVDDVEVASVTSGGSRGRGSKKGGSVGDLRKKLLKGEQAKRKTRGGQDKDGSRTPSISRLASPAPADEEKPAADATSRKAAKKSIFFTNTTFYVLVRLLETLYSRLALFKETAAKLTAEPPATRRPNTVAKELGIDVHRPLLPGSVEHYYDVLLESCERLFDAELEQHFFEEQTRAMFGTKVAYKIFTVDKLIGAIIKQVQAVFTDPCQELLENLKRDRAIPTPTTQDMLNSRRNAERIVGPDENLFRIDWLPDCKTITVQLLGKDDSSFDDSEVLTGRWQAYLDSFVSSDATEGVPKNKMRMPFLRRAHALRSNARRPADMPPPDMQGRGGMQIKVCTRTYRLFFVAGSEDVLIKSRTKADITSLISKLEAGAKRRRKWLDSLEV</sequence>
<feature type="compositionally biased region" description="Gly residues" evidence="5">
    <location>
        <begin position="833"/>
        <end position="845"/>
    </location>
</feature>
<dbReference type="Pfam" id="PF02671">
    <property type="entry name" value="PAH"/>
    <property type="match status" value="3"/>
</dbReference>
<dbReference type="InterPro" id="IPR031693">
    <property type="entry name" value="Sin3_C"/>
</dbReference>
<dbReference type="Proteomes" id="UP000027073">
    <property type="component" value="Unassembled WGS sequence"/>
</dbReference>
<dbReference type="FunCoup" id="A0A067NFV0">
    <property type="interactions" value="677"/>
</dbReference>
<feature type="domain" description="Histone deacetylase interacting" evidence="6">
    <location>
        <begin position="504"/>
        <end position="603"/>
    </location>
</feature>
<dbReference type="EMBL" id="KL198014">
    <property type="protein sequence ID" value="KDQ22997.1"/>
    <property type="molecule type" value="Genomic_DNA"/>
</dbReference>
<dbReference type="Gene3D" id="1.20.1160.11">
    <property type="entry name" value="Paired amphipathic helix"/>
    <property type="match status" value="3"/>
</dbReference>
<dbReference type="SMART" id="SM00761">
    <property type="entry name" value="HDAC_interact"/>
    <property type="match status" value="1"/>
</dbReference>
<dbReference type="PANTHER" id="PTHR12346">
    <property type="entry name" value="SIN3B-RELATED"/>
    <property type="match status" value="1"/>
</dbReference>
<dbReference type="AlphaFoldDB" id="A0A067NFV0"/>
<keyword evidence="3 4" id="KW-0539">Nucleus</keyword>
<evidence type="ECO:0000313" key="7">
    <source>
        <dbReference type="EMBL" id="KDQ22997.1"/>
    </source>
</evidence>
<dbReference type="HOGENOM" id="CLU_001360_2_2_1"/>
<dbReference type="GO" id="GO:0070822">
    <property type="term" value="C:Sin3-type complex"/>
    <property type="evidence" value="ECO:0007669"/>
    <property type="project" value="TreeGrafter"/>
</dbReference>
<dbReference type="InterPro" id="IPR039774">
    <property type="entry name" value="Sin3-like"/>
</dbReference>
<protein>
    <recommendedName>
        <fullName evidence="6">Histone deacetylase interacting domain-containing protein</fullName>
    </recommendedName>
</protein>
<evidence type="ECO:0000256" key="4">
    <source>
        <dbReference type="PROSITE-ProRule" id="PRU00810"/>
    </source>
</evidence>
<dbReference type="InParanoid" id="A0A067NFV0"/>
<feature type="compositionally biased region" description="Basic and acidic residues" evidence="5">
    <location>
        <begin position="303"/>
        <end position="333"/>
    </location>
</feature>
<gene>
    <name evidence="7" type="ORF">PLEOSDRAFT_36067</name>
</gene>
<dbReference type="STRING" id="1137138.A0A067NFV0"/>
<dbReference type="GO" id="GO:0000122">
    <property type="term" value="P:negative regulation of transcription by RNA polymerase II"/>
    <property type="evidence" value="ECO:0007669"/>
    <property type="project" value="TreeGrafter"/>
</dbReference>
<keyword evidence="2" id="KW-0678">Repressor</keyword>
<feature type="region of interest" description="Disordered" evidence="5">
    <location>
        <begin position="273"/>
        <end position="383"/>
    </location>
</feature>
<dbReference type="Pfam" id="PF08295">
    <property type="entry name" value="Sin3_corepress"/>
    <property type="match status" value="1"/>
</dbReference>
<evidence type="ECO:0000259" key="6">
    <source>
        <dbReference type="SMART" id="SM00761"/>
    </source>
</evidence>
<evidence type="ECO:0000313" key="8">
    <source>
        <dbReference type="Proteomes" id="UP000027073"/>
    </source>
</evidence>
<dbReference type="Pfam" id="PF16879">
    <property type="entry name" value="Sin3a_C"/>
    <property type="match status" value="1"/>
</dbReference>
<evidence type="ECO:0000256" key="3">
    <source>
        <dbReference type="ARBA" id="ARBA00023242"/>
    </source>
</evidence>
<comment type="subcellular location">
    <subcellularLocation>
        <location evidence="1 4">Nucleus</location>
    </subcellularLocation>
</comment>
<evidence type="ECO:0000256" key="2">
    <source>
        <dbReference type="ARBA" id="ARBA00022491"/>
    </source>
</evidence>
<feature type="compositionally biased region" description="Basic and acidic residues" evidence="5">
    <location>
        <begin position="847"/>
        <end position="871"/>
    </location>
</feature>
<feature type="region of interest" description="Disordered" evidence="5">
    <location>
        <begin position="828"/>
        <end position="894"/>
    </location>
</feature>
<dbReference type="SUPFAM" id="SSF47762">
    <property type="entry name" value="PAH2 domain"/>
    <property type="match status" value="3"/>
</dbReference>
<name>A0A067NFV0_PLEO1</name>
<dbReference type="InterPro" id="IPR013194">
    <property type="entry name" value="HDAC_interact_dom"/>
</dbReference>